<protein>
    <recommendedName>
        <fullName evidence="4">DUF3757 domain-containing protein</fullName>
    </recommendedName>
</protein>
<keyword evidence="3" id="KW-1185">Reference proteome</keyword>
<proteinExistence type="predicted"/>
<evidence type="ECO:0008006" key="4">
    <source>
        <dbReference type="Google" id="ProtNLM"/>
    </source>
</evidence>
<gene>
    <name evidence="2" type="ORF">A8L45_09200</name>
</gene>
<evidence type="ECO:0000313" key="3">
    <source>
        <dbReference type="Proteomes" id="UP000094936"/>
    </source>
</evidence>
<comment type="caution">
    <text evidence="2">The sequence shown here is derived from an EMBL/GenBank/DDBJ whole genome shotgun (WGS) entry which is preliminary data.</text>
</comment>
<dbReference type="EMBL" id="LYBM01000013">
    <property type="protein sequence ID" value="ODA33795.1"/>
    <property type="molecule type" value="Genomic_DNA"/>
</dbReference>
<name>A0A1C3EKP2_9GAMM</name>
<dbReference type="PROSITE" id="PS51257">
    <property type="entry name" value="PROKAR_LIPOPROTEIN"/>
    <property type="match status" value="1"/>
</dbReference>
<dbReference type="Pfam" id="PF12582">
    <property type="entry name" value="DUF3757"/>
    <property type="match status" value="1"/>
</dbReference>
<dbReference type="AlphaFoldDB" id="A0A1C3EKP2"/>
<dbReference type="OrthoDB" id="9861039at2"/>
<feature type="signal peptide" evidence="1">
    <location>
        <begin position="1"/>
        <end position="21"/>
    </location>
</feature>
<evidence type="ECO:0000313" key="2">
    <source>
        <dbReference type="EMBL" id="ODA33795.1"/>
    </source>
</evidence>
<dbReference type="RefSeq" id="WP_068901492.1">
    <property type="nucleotide sequence ID" value="NZ_JBHUIF010000015.1"/>
</dbReference>
<dbReference type="Proteomes" id="UP000094936">
    <property type="component" value="Unassembled WGS sequence"/>
</dbReference>
<reference evidence="2 3" key="1">
    <citation type="submission" date="2016-05" db="EMBL/GenBank/DDBJ databases">
        <title>Genomic Taxonomy of the Vibrionaceae.</title>
        <authorList>
            <person name="Gomez-Gil B."/>
            <person name="Enciso-Ibarra J."/>
        </authorList>
    </citation>
    <scope>NUCLEOTIDE SEQUENCE [LARGE SCALE GENOMIC DNA]</scope>
    <source>
        <strain evidence="2 3">CAIM 1920</strain>
    </source>
</reference>
<sequence>MNIFKKGICLSLLSLSAPVFANTVVSSCPAIDEIHRPFDFVFEASNAAGNWSQTVQAPNRGGIKSFDEALMVVDNGKLRLVHCTYNLEEKGVVDLSLQDASTRDREVEIKNYQDKWTKEDSGFVTYFVCTGDAEECQFEFEQ</sequence>
<organism evidence="2 3">
    <name type="scientific">Veronia pacifica</name>
    <dbReference type="NCBI Taxonomy" id="1080227"/>
    <lineage>
        <taxon>Bacteria</taxon>
        <taxon>Pseudomonadati</taxon>
        <taxon>Pseudomonadota</taxon>
        <taxon>Gammaproteobacteria</taxon>
        <taxon>Vibrionales</taxon>
        <taxon>Vibrionaceae</taxon>
        <taxon>Veronia</taxon>
    </lineage>
</organism>
<dbReference type="InterPro" id="IPR022231">
    <property type="entry name" value="DUF3757"/>
</dbReference>
<accession>A0A1C3EKP2</accession>
<keyword evidence="1" id="KW-0732">Signal</keyword>
<evidence type="ECO:0000256" key="1">
    <source>
        <dbReference type="SAM" id="SignalP"/>
    </source>
</evidence>
<feature type="chain" id="PRO_5008673187" description="DUF3757 domain-containing protein" evidence="1">
    <location>
        <begin position="22"/>
        <end position="142"/>
    </location>
</feature>